<dbReference type="PANTHER" id="PTHR47604">
    <property type="entry name" value="ADENYLYL CYCLASE"/>
    <property type="match status" value="1"/>
</dbReference>
<protein>
    <submittedName>
        <fullName evidence="1">Uncharacterized protein</fullName>
    </submittedName>
</protein>
<dbReference type="EMBL" id="KK198760">
    <property type="protein sequence ID" value="KCW61002.1"/>
    <property type="molecule type" value="Genomic_DNA"/>
</dbReference>
<dbReference type="STRING" id="71139.A0A059B461"/>
<reference evidence="1" key="1">
    <citation type="submission" date="2013-07" db="EMBL/GenBank/DDBJ databases">
        <title>The genome of Eucalyptus grandis.</title>
        <authorList>
            <person name="Schmutz J."/>
            <person name="Hayes R."/>
            <person name="Myburg A."/>
            <person name="Tuskan G."/>
            <person name="Grattapaglia D."/>
            <person name="Rokhsar D.S."/>
        </authorList>
    </citation>
    <scope>NUCLEOTIDE SEQUENCE</scope>
    <source>
        <tissue evidence="1">Leaf extractions</tissue>
    </source>
</reference>
<evidence type="ECO:0000313" key="1">
    <source>
        <dbReference type="EMBL" id="KCW61002.1"/>
    </source>
</evidence>
<dbReference type="PANTHER" id="PTHR47604:SF1">
    <property type="entry name" value="ADENYLYL CYCLASE"/>
    <property type="match status" value="1"/>
</dbReference>
<organism evidence="1">
    <name type="scientific">Eucalyptus grandis</name>
    <name type="common">Flooded gum</name>
    <dbReference type="NCBI Taxonomy" id="71139"/>
    <lineage>
        <taxon>Eukaryota</taxon>
        <taxon>Viridiplantae</taxon>
        <taxon>Streptophyta</taxon>
        <taxon>Embryophyta</taxon>
        <taxon>Tracheophyta</taxon>
        <taxon>Spermatophyta</taxon>
        <taxon>Magnoliopsida</taxon>
        <taxon>eudicotyledons</taxon>
        <taxon>Gunneridae</taxon>
        <taxon>Pentapetalae</taxon>
        <taxon>rosids</taxon>
        <taxon>malvids</taxon>
        <taxon>Myrtales</taxon>
        <taxon>Myrtaceae</taxon>
        <taxon>Myrtoideae</taxon>
        <taxon>Eucalypteae</taxon>
        <taxon>Eucalyptus</taxon>
    </lineage>
</organism>
<dbReference type="Gramene" id="KCW61002">
    <property type="protein sequence ID" value="KCW61002"/>
    <property type="gene ID" value="EUGRSUZ_H03759"/>
</dbReference>
<sequence length="102" mass="11486">MVYNQFFVQGYLLEGKPEEAATVIHVLNQSFPDAKRSSIMVELQKLVSEWLFEVIKRKKEDDHKALAASFKSNIPATVSSLLNTGLEVKVNMEQLTTEGNLC</sequence>
<dbReference type="eggNOG" id="ENOG502QT41">
    <property type="taxonomic scope" value="Eukaryota"/>
</dbReference>
<accession>A0A059B461</accession>
<dbReference type="AlphaFoldDB" id="A0A059B461"/>
<gene>
    <name evidence="1" type="ORF">EUGRSUZ_H03759</name>
</gene>
<dbReference type="OMA" id="SEWLFEV"/>
<name>A0A059B461_EUCGR</name>
<dbReference type="InParanoid" id="A0A059B461"/>
<proteinExistence type="predicted"/>